<keyword evidence="3" id="KW-0309">Germination</keyword>
<evidence type="ECO:0000256" key="5">
    <source>
        <dbReference type="ARBA" id="ARBA00023136"/>
    </source>
</evidence>
<feature type="signal peptide" evidence="9">
    <location>
        <begin position="1"/>
        <end position="20"/>
    </location>
</feature>
<dbReference type="PANTHER" id="PTHR35789:SF1">
    <property type="entry name" value="SPORE GERMINATION PROTEIN B3"/>
    <property type="match status" value="1"/>
</dbReference>
<comment type="subcellular location">
    <subcellularLocation>
        <location evidence="1">Membrane</location>
        <topology evidence="1">Lipid-anchor</topology>
    </subcellularLocation>
</comment>
<proteinExistence type="inferred from homology"/>
<sequence length="422" mass="46575">MRPRWRWGLLGLMLMLAGCADYTEVNDLNIVIGLGVDETAQGQVHVTAEIVNPTSSPSAGGAAGGNSGGNQSGGSQAFLLRQTTAPTLEDAIAAFDQNLPHRLYLSHNTLVVFNHRCAESGIDRAFDYLERYRAFRRNQMMVITQGSSARLLQSRTDPEPLNAFGIRELVEQAAQKSAVFRTEQLYVVKQHLSPARTPLLAWMEVDAENRPVLRGLAALPPGRPPLYLPMATVRGLMWLSGPTYNTLLTMPTPVGKDKAKNNAARAQAETITALRLLSTQTDIRAEVLRDGRLRFTISLHGTAEVERLGDSQPLDAKMYVTLSQAGARQIEREMRQTMALLQARHTDAAQLATAFYRQHPAVWRRWQAAWPEVFARAQVIIHADLAVVRSGLTIHTEELWQKEGQKPPRAARGTAAPPPGLF</sequence>
<dbReference type="Proteomes" id="UP000637695">
    <property type="component" value="Unassembled WGS sequence"/>
</dbReference>
<organism evidence="12 13">
    <name type="scientific">Alicyclobacillus cellulosilyticus</name>
    <dbReference type="NCBI Taxonomy" id="1003997"/>
    <lineage>
        <taxon>Bacteria</taxon>
        <taxon>Bacillati</taxon>
        <taxon>Bacillota</taxon>
        <taxon>Bacilli</taxon>
        <taxon>Bacillales</taxon>
        <taxon>Alicyclobacillaceae</taxon>
        <taxon>Alicyclobacillus</taxon>
    </lineage>
</organism>
<accession>A0A917KCL0</accession>
<feature type="region of interest" description="Disordered" evidence="8">
    <location>
        <begin position="52"/>
        <end position="75"/>
    </location>
</feature>
<evidence type="ECO:0000256" key="2">
    <source>
        <dbReference type="ARBA" id="ARBA00007886"/>
    </source>
</evidence>
<dbReference type="InterPro" id="IPR057336">
    <property type="entry name" value="GerAC_N"/>
</dbReference>
<protein>
    <recommendedName>
        <fullName evidence="14">Ger(X)C family germination protein</fullName>
    </recommendedName>
</protein>
<evidence type="ECO:0000256" key="7">
    <source>
        <dbReference type="ARBA" id="ARBA00023288"/>
    </source>
</evidence>
<evidence type="ECO:0008006" key="14">
    <source>
        <dbReference type="Google" id="ProtNLM"/>
    </source>
</evidence>
<feature type="region of interest" description="Disordered" evidence="8">
    <location>
        <begin position="399"/>
        <end position="422"/>
    </location>
</feature>
<feature type="domain" description="Spore germination protein N-terminal" evidence="11">
    <location>
        <begin position="21"/>
        <end position="204"/>
    </location>
</feature>
<keyword evidence="6" id="KW-0564">Palmitate</keyword>
<keyword evidence="4 9" id="KW-0732">Signal</keyword>
<keyword evidence="13" id="KW-1185">Reference proteome</keyword>
<comment type="caution">
    <text evidence="12">The sequence shown here is derived from an EMBL/GenBank/DDBJ whole genome shotgun (WGS) entry which is preliminary data.</text>
</comment>
<reference evidence="12" key="1">
    <citation type="journal article" date="2014" name="Int. J. Syst. Evol. Microbiol.">
        <title>Complete genome sequence of Corynebacterium casei LMG S-19264T (=DSM 44701T), isolated from a smear-ripened cheese.</title>
        <authorList>
            <consortium name="US DOE Joint Genome Institute (JGI-PGF)"/>
            <person name="Walter F."/>
            <person name="Albersmeier A."/>
            <person name="Kalinowski J."/>
            <person name="Ruckert C."/>
        </authorList>
    </citation>
    <scope>NUCLEOTIDE SEQUENCE</scope>
    <source>
        <strain evidence="12">JCM 18487</strain>
    </source>
</reference>
<feature type="chain" id="PRO_5038678664" description="Ger(X)C family germination protein" evidence="9">
    <location>
        <begin position="21"/>
        <end position="422"/>
    </location>
</feature>
<comment type="similarity">
    <text evidence="2">Belongs to the GerABKC lipoprotein family.</text>
</comment>
<dbReference type="InterPro" id="IPR008844">
    <property type="entry name" value="Spore_GerAC-like"/>
</dbReference>
<dbReference type="InterPro" id="IPR046953">
    <property type="entry name" value="Spore_GerAC-like_C"/>
</dbReference>
<gene>
    <name evidence="12" type="ORF">GCM10010885_15130</name>
</gene>
<dbReference type="AlphaFoldDB" id="A0A917KCL0"/>
<evidence type="ECO:0000256" key="4">
    <source>
        <dbReference type="ARBA" id="ARBA00022729"/>
    </source>
</evidence>
<evidence type="ECO:0000256" key="9">
    <source>
        <dbReference type="SAM" id="SignalP"/>
    </source>
</evidence>
<dbReference type="GO" id="GO:0016020">
    <property type="term" value="C:membrane"/>
    <property type="evidence" value="ECO:0007669"/>
    <property type="project" value="UniProtKB-SubCell"/>
</dbReference>
<dbReference type="PANTHER" id="PTHR35789">
    <property type="entry name" value="SPORE GERMINATION PROTEIN B3"/>
    <property type="match status" value="1"/>
</dbReference>
<dbReference type="GO" id="GO:0009847">
    <property type="term" value="P:spore germination"/>
    <property type="evidence" value="ECO:0007669"/>
    <property type="project" value="InterPro"/>
</dbReference>
<reference evidence="12" key="2">
    <citation type="submission" date="2020-09" db="EMBL/GenBank/DDBJ databases">
        <authorList>
            <person name="Sun Q."/>
            <person name="Ohkuma M."/>
        </authorList>
    </citation>
    <scope>NUCLEOTIDE SEQUENCE</scope>
    <source>
        <strain evidence="12">JCM 18487</strain>
    </source>
</reference>
<evidence type="ECO:0000256" key="3">
    <source>
        <dbReference type="ARBA" id="ARBA00022544"/>
    </source>
</evidence>
<dbReference type="Gene3D" id="3.30.300.210">
    <property type="entry name" value="Nutrient germinant receptor protein C, domain 3"/>
    <property type="match status" value="1"/>
</dbReference>
<dbReference type="Pfam" id="PF05504">
    <property type="entry name" value="Spore_GerAC"/>
    <property type="match status" value="1"/>
</dbReference>
<feature type="domain" description="Spore germination GerAC-like C-terminal" evidence="10">
    <location>
        <begin position="230"/>
        <end position="391"/>
    </location>
</feature>
<evidence type="ECO:0000313" key="13">
    <source>
        <dbReference type="Proteomes" id="UP000637695"/>
    </source>
</evidence>
<evidence type="ECO:0000259" key="11">
    <source>
        <dbReference type="Pfam" id="PF25198"/>
    </source>
</evidence>
<keyword evidence="7" id="KW-0449">Lipoprotein</keyword>
<keyword evidence="5" id="KW-0472">Membrane</keyword>
<dbReference type="EMBL" id="BMOY01000021">
    <property type="protein sequence ID" value="GGJ06944.1"/>
    <property type="molecule type" value="Genomic_DNA"/>
</dbReference>
<feature type="compositionally biased region" description="Gly residues" evidence="8">
    <location>
        <begin position="61"/>
        <end position="72"/>
    </location>
</feature>
<evidence type="ECO:0000256" key="1">
    <source>
        <dbReference type="ARBA" id="ARBA00004635"/>
    </source>
</evidence>
<evidence type="ECO:0000313" key="12">
    <source>
        <dbReference type="EMBL" id="GGJ06944.1"/>
    </source>
</evidence>
<dbReference type="Pfam" id="PF25198">
    <property type="entry name" value="Spore_GerAC_N"/>
    <property type="match status" value="1"/>
</dbReference>
<dbReference type="InterPro" id="IPR038501">
    <property type="entry name" value="Spore_GerAC_C_sf"/>
</dbReference>
<evidence type="ECO:0000256" key="8">
    <source>
        <dbReference type="SAM" id="MobiDB-lite"/>
    </source>
</evidence>
<dbReference type="NCBIfam" id="TIGR02887">
    <property type="entry name" value="spore_ger_x_C"/>
    <property type="match status" value="1"/>
</dbReference>
<name>A0A917KCL0_9BACL</name>
<evidence type="ECO:0000256" key="6">
    <source>
        <dbReference type="ARBA" id="ARBA00023139"/>
    </source>
</evidence>
<dbReference type="RefSeq" id="WP_188882179.1">
    <property type="nucleotide sequence ID" value="NZ_BMOY01000021.1"/>
</dbReference>
<evidence type="ECO:0000259" key="10">
    <source>
        <dbReference type="Pfam" id="PF05504"/>
    </source>
</evidence>
<dbReference type="PROSITE" id="PS51257">
    <property type="entry name" value="PROKAR_LIPOPROTEIN"/>
    <property type="match status" value="1"/>
</dbReference>